<dbReference type="InterPro" id="IPR018689">
    <property type="entry name" value="Imm33_dom"/>
</dbReference>
<dbReference type="Pfam" id="PF09951">
    <property type="entry name" value="Imm33"/>
    <property type="match status" value="1"/>
</dbReference>
<accession>A0A1M5QHD6</accession>
<dbReference type="PANTHER" id="PTHR38743:SF2">
    <property type="entry name" value="DUF2185 DOMAIN-CONTAINING PROTEIN"/>
    <property type="match status" value="1"/>
</dbReference>
<feature type="domain" description="Immunity protein Imm33" evidence="1">
    <location>
        <begin position="21"/>
        <end position="106"/>
    </location>
</feature>
<evidence type="ECO:0000259" key="1">
    <source>
        <dbReference type="Pfam" id="PF09951"/>
    </source>
</evidence>
<evidence type="ECO:0000313" key="3">
    <source>
        <dbReference type="Proteomes" id="UP000184520"/>
    </source>
</evidence>
<reference evidence="3" key="1">
    <citation type="submission" date="2016-11" db="EMBL/GenBank/DDBJ databases">
        <authorList>
            <person name="Varghese N."/>
            <person name="Submissions S."/>
        </authorList>
    </citation>
    <scope>NUCLEOTIDE SEQUENCE [LARGE SCALE GENOMIC DNA]</scope>
    <source>
        <strain evidence="3">CGMCC 1.8995</strain>
    </source>
</reference>
<dbReference type="RefSeq" id="WP_217653480.1">
    <property type="nucleotide sequence ID" value="NZ_FQWD01000006.1"/>
</dbReference>
<dbReference type="Proteomes" id="UP000184520">
    <property type="component" value="Unassembled WGS sequence"/>
</dbReference>
<gene>
    <name evidence="2" type="ORF">SAMN05216361_3909</name>
</gene>
<dbReference type="AlphaFoldDB" id="A0A1M5QHD6"/>
<dbReference type="PANTHER" id="PTHR38743">
    <property type="entry name" value="SIMILAR TO GLYOXYLASE I FAMILY PROTEIN"/>
    <property type="match status" value="1"/>
</dbReference>
<sequence length="108" mass="12244">MKFFKLKSDDMKKIAVGFGACVASDLITVEGQQIGYMYREKPDFKQDSGWRFFSGNESDEYMDTADNFAIYDINTIANYDCDIVPYLNSPVGSSFERKLTGGFLEISE</sequence>
<name>A0A1M5QHD6_9ALTE</name>
<evidence type="ECO:0000313" key="2">
    <source>
        <dbReference type="EMBL" id="SHH13574.1"/>
    </source>
</evidence>
<keyword evidence="3" id="KW-1185">Reference proteome</keyword>
<dbReference type="EMBL" id="FQWD01000006">
    <property type="protein sequence ID" value="SHH13574.1"/>
    <property type="molecule type" value="Genomic_DNA"/>
</dbReference>
<dbReference type="STRING" id="634436.SAMN05216361_3909"/>
<protein>
    <recommendedName>
        <fullName evidence="1">Immunity protein Imm33 domain-containing protein</fullName>
    </recommendedName>
</protein>
<organism evidence="2 3">
    <name type="scientific">Marisediminitalea aggregata</name>
    <dbReference type="NCBI Taxonomy" id="634436"/>
    <lineage>
        <taxon>Bacteria</taxon>
        <taxon>Pseudomonadati</taxon>
        <taxon>Pseudomonadota</taxon>
        <taxon>Gammaproteobacteria</taxon>
        <taxon>Alteromonadales</taxon>
        <taxon>Alteromonadaceae</taxon>
        <taxon>Marisediminitalea</taxon>
    </lineage>
</organism>
<proteinExistence type="predicted"/>